<dbReference type="GO" id="GO:0006935">
    <property type="term" value="P:chemotaxis"/>
    <property type="evidence" value="ECO:0007669"/>
    <property type="project" value="InterPro"/>
</dbReference>
<name>A0A1I3AI66_9FIRM</name>
<dbReference type="SUPFAM" id="SSF50341">
    <property type="entry name" value="CheW-like"/>
    <property type="match status" value="1"/>
</dbReference>
<dbReference type="AlphaFoldDB" id="A0A1I3AI66"/>
<dbReference type="RefSeq" id="WP_093368780.1">
    <property type="nucleotide sequence ID" value="NZ_FOQA01000001.1"/>
</dbReference>
<dbReference type="Gene3D" id="2.30.30.40">
    <property type="entry name" value="SH3 Domains"/>
    <property type="match status" value="1"/>
</dbReference>
<dbReference type="InterPro" id="IPR039315">
    <property type="entry name" value="CheW"/>
</dbReference>
<dbReference type="OrthoDB" id="9794382at2"/>
<dbReference type="Gene3D" id="2.40.50.180">
    <property type="entry name" value="CheA-289, Domain 4"/>
    <property type="match status" value="1"/>
</dbReference>
<dbReference type="PANTHER" id="PTHR22617">
    <property type="entry name" value="CHEMOTAXIS SENSOR HISTIDINE KINASE-RELATED"/>
    <property type="match status" value="1"/>
</dbReference>
<dbReference type="Pfam" id="PF01584">
    <property type="entry name" value="CheW"/>
    <property type="match status" value="1"/>
</dbReference>
<evidence type="ECO:0000313" key="2">
    <source>
        <dbReference type="EMBL" id="SFH49755.1"/>
    </source>
</evidence>
<proteinExistence type="predicted"/>
<organism evidence="2 3">
    <name type="scientific">Tindallia magadiensis</name>
    <dbReference type="NCBI Taxonomy" id="69895"/>
    <lineage>
        <taxon>Bacteria</taxon>
        <taxon>Bacillati</taxon>
        <taxon>Bacillota</taxon>
        <taxon>Clostridia</taxon>
        <taxon>Peptostreptococcales</taxon>
        <taxon>Tindalliaceae</taxon>
        <taxon>Tindallia</taxon>
    </lineage>
</organism>
<accession>A0A1I3AI66</accession>
<dbReference type="InterPro" id="IPR036061">
    <property type="entry name" value="CheW-like_dom_sf"/>
</dbReference>
<sequence>MSQYENEKQSDIDQFVIFKLDQESYGVSIHYVEIIEKVTAITRVPNSNDFVLGVINLRGEIVSVIDLRKRFNLSPSKITEESRIIILSVEDMTVGILTDSSSEVLNIPKNQIENTGTVLSIVDETSVEGIGKVDDRMIILLDIYSILELDKAEN</sequence>
<gene>
    <name evidence="2" type="ORF">SAMN05192551_101236</name>
</gene>
<dbReference type="STRING" id="69895.SAMN05192551_101236"/>
<dbReference type="GO" id="GO:0007165">
    <property type="term" value="P:signal transduction"/>
    <property type="evidence" value="ECO:0007669"/>
    <property type="project" value="InterPro"/>
</dbReference>
<dbReference type="EMBL" id="FOQA01000001">
    <property type="protein sequence ID" value="SFH49755.1"/>
    <property type="molecule type" value="Genomic_DNA"/>
</dbReference>
<protein>
    <submittedName>
        <fullName evidence="2">Purine-binding chemotaxis protein CheW</fullName>
    </submittedName>
</protein>
<feature type="domain" description="CheW-like" evidence="1">
    <location>
        <begin position="12"/>
        <end position="152"/>
    </location>
</feature>
<reference evidence="3" key="1">
    <citation type="submission" date="2016-10" db="EMBL/GenBank/DDBJ databases">
        <authorList>
            <person name="Varghese N."/>
            <person name="Submissions S."/>
        </authorList>
    </citation>
    <scope>NUCLEOTIDE SEQUENCE [LARGE SCALE GENOMIC DNA]</scope>
    <source>
        <strain evidence="3">Z-7934</strain>
    </source>
</reference>
<dbReference type="SMART" id="SM00260">
    <property type="entry name" value="CheW"/>
    <property type="match status" value="1"/>
</dbReference>
<evidence type="ECO:0000259" key="1">
    <source>
        <dbReference type="PROSITE" id="PS50851"/>
    </source>
</evidence>
<dbReference type="Proteomes" id="UP000199287">
    <property type="component" value="Unassembled WGS sequence"/>
</dbReference>
<dbReference type="GO" id="GO:0005829">
    <property type="term" value="C:cytosol"/>
    <property type="evidence" value="ECO:0007669"/>
    <property type="project" value="TreeGrafter"/>
</dbReference>
<keyword evidence="3" id="KW-1185">Reference proteome</keyword>
<evidence type="ECO:0000313" key="3">
    <source>
        <dbReference type="Proteomes" id="UP000199287"/>
    </source>
</evidence>
<dbReference type="PANTHER" id="PTHR22617:SF23">
    <property type="entry name" value="CHEMOTAXIS PROTEIN CHEW"/>
    <property type="match status" value="1"/>
</dbReference>
<dbReference type="InterPro" id="IPR002545">
    <property type="entry name" value="CheW-lke_dom"/>
</dbReference>
<dbReference type="PROSITE" id="PS50851">
    <property type="entry name" value="CHEW"/>
    <property type="match status" value="1"/>
</dbReference>